<evidence type="ECO:0000313" key="6">
    <source>
        <dbReference type="EMBL" id="MDC7228399.1"/>
    </source>
</evidence>
<dbReference type="PROSITE" id="PS51257">
    <property type="entry name" value="PROKAR_LIPOPROTEIN"/>
    <property type="match status" value="1"/>
</dbReference>
<evidence type="ECO:0000256" key="3">
    <source>
        <dbReference type="ARBA" id="ARBA00022729"/>
    </source>
</evidence>
<feature type="chain" id="PRO_5042557851" evidence="5">
    <location>
        <begin position="26"/>
        <end position="353"/>
    </location>
</feature>
<evidence type="ECO:0000256" key="5">
    <source>
        <dbReference type="SAM" id="SignalP"/>
    </source>
</evidence>
<dbReference type="PANTHER" id="PTHR30006">
    <property type="entry name" value="THIAMINE-BINDING PERIPLASMIC PROTEIN-RELATED"/>
    <property type="match status" value="1"/>
</dbReference>
<dbReference type="Proteomes" id="UP001221217">
    <property type="component" value="Unassembled WGS sequence"/>
</dbReference>
<dbReference type="InterPro" id="IPR005948">
    <property type="entry name" value="ThiB-like"/>
</dbReference>
<name>A0AAJ1IHT6_9SPIO</name>
<dbReference type="Gene3D" id="3.40.190.10">
    <property type="entry name" value="Periplasmic binding protein-like II"/>
    <property type="match status" value="2"/>
</dbReference>
<comment type="caution">
    <text evidence="6">The sequence shown here is derived from an EMBL/GenBank/DDBJ whole genome shotgun (WGS) entry which is preliminary data.</text>
</comment>
<dbReference type="GO" id="GO:0030975">
    <property type="term" value="F:thiamine binding"/>
    <property type="evidence" value="ECO:0007669"/>
    <property type="project" value="InterPro"/>
</dbReference>
<dbReference type="CDD" id="cd13545">
    <property type="entry name" value="PBP2_TbpA"/>
    <property type="match status" value="1"/>
</dbReference>
<evidence type="ECO:0000256" key="2">
    <source>
        <dbReference type="ARBA" id="ARBA00022448"/>
    </source>
</evidence>
<gene>
    <name evidence="6" type="ORF">PQJ61_16680</name>
</gene>
<evidence type="ECO:0000256" key="1">
    <source>
        <dbReference type="ARBA" id="ARBA00004418"/>
    </source>
</evidence>
<dbReference type="PANTHER" id="PTHR30006:SF3">
    <property type="entry name" value="THIAMINE-BINDING PERIPLASMIC PROTEIN"/>
    <property type="match status" value="1"/>
</dbReference>
<dbReference type="SUPFAM" id="SSF53850">
    <property type="entry name" value="Periplasmic binding protein-like II"/>
    <property type="match status" value="1"/>
</dbReference>
<dbReference type="GO" id="GO:0030288">
    <property type="term" value="C:outer membrane-bounded periplasmic space"/>
    <property type="evidence" value="ECO:0007669"/>
    <property type="project" value="TreeGrafter"/>
</dbReference>
<dbReference type="EMBL" id="JAQQAL010000045">
    <property type="protein sequence ID" value="MDC7228399.1"/>
    <property type="molecule type" value="Genomic_DNA"/>
</dbReference>
<accession>A0AAJ1IHT6</accession>
<keyword evidence="3 5" id="KW-0732">Signal</keyword>
<evidence type="ECO:0000313" key="7">
    <source>
        <dbReference type="Proteomes" id="UP001221217"/>
    </source>
</evidence>
<comment type="subcellular location">
    <subcellularLocation>
        <location evidence="1">Periplasm</location>
    </subcellularLocation>
</comment>
<organism evidence="6 7">
    <name type="scientific">Candidatus Thalassospirochaeta sargassi</name>
    <dbReference type="NCBI Taxonomy" id="3119039"/>
    <lineage>
        <taxon>Bacteria</taxon>
        <taxon>Pseudomonadati</taxon>
        <taxon>Spirochaetota</taxon>
        <taxon>Spirochaetia</taxon>
        <taxon>Spirochaetales</taxon>
        <taxon>Spirochaetaceae</taxon>
        <taxon>Candidatus Thalassospirochaeta</taxon>
    </lineage>
</organism>
<keyword evidence="2" id="KW-0813">Transport</keyword>
<protein>
    <submittedName>
        <fullName evidence="6">Thiamine ABC transporter substrate binding subunit</fullName>
    </submittedName>
</protein>
<dbReference type="GO" id="GO:0030976">
    <property type="term" value="F:thiamine pyrophosphate binding"/>
    <property type="evidence" value="ECO:0007669"/>
    <property type="project" value="TreeGrafter"/>
</dbReference>
<sequence>MKKTISSVLLILAVLAVLTTVGCQKTENGTAAAEETAAESVENKLIIYTYDSFASDWGPAGAVIPPFEEQYGIEVELKSAGDSGQVLSRVVLEKDAPQADIIIGIDNNMLAKAIAEDVLEVYKPANISNVPDHLIFDESFHVTPFDYGYFAVNYDSQSMDNPPASLEDLTKPEYADSLILMDPRTSSPGLGFLLWTISVYGDDFTDYWNRLKPSILTITDGWDSGYGLYTAGEAPMVLSYTTSPPYHVEYEETDRFKALLFEEGNYMQIEAMGIIKGAPHRSNAEKFIEYMLTDDFQEIIPLTNFMMPVSSKTQLPESFNYAPVSDTPLLLDTADIDENLDTWLDAWLEAAVE</sequence>
<dbReference type="Pfam" id="PF13343">
    <property type="entry name" value="SBP_bac_6"/>
    <property type="match status" value="1"/>
</dbReference>
<dbReference type="NCBIfam" id="TIGR01254">
    <property type="entry name" value="sfuA"/>
    <property type="match status" value="1"/>
</dbReference>
<reference evidence="6 7" key="1">
    <citation type="submission" date="2022-12" db="EMBL/GenBank/DDBJ databases">
        <title>Metagenome assembled genome from gulf of manar.</title>
        <authorList>
            <person name="Kohli P."/>
            <person name="Pk S."/>
            <person name="Venkata Ramana C."/>
            <person name="Sasikala C."/>
        </authorList>
    </citation>
    <scope>NUCLEOTIDE SEQUENCE [LARGE SCALE GENOMIC DNA]</scope>
    <source>
        <strain evidence="6">JB008</strain>
    </source>
</reference>
<proteinExistence type="predicted"/>
<keyword evidence="4" id="KW-0574">Periplasm</keyword>
<dbReference type="AlphaFoldDB" id="A0AAJ1IHT6"/>
<dbReference type="GO" id="GO:0015888">
    <property type="term" value="P:thiamine transport"/>
    <property type="evidence" value="ECO:0007669"/>
    <property type="project" value="InterPro"/>
</dbReference>
<evidence type="ECO:0000256" key="4">
    <source>
        <dbReference type="ARBA" id="ARBA00022764"/>
    </source>
</evidence>
<feature type="signal peptide" evidence="5">
    <location>
        <begin position="1"/>
        <end position="25"/>
    </location>
</feature>